<dbReference type="RefSeq" id="WP_124797815.1">
    <property type="nucleotide sequence ID" value="NZ_CP034170.1"/>
</dbReference>
<feature type="transmembrane region" description="Helical" evidence="7">
    <location>
        <begin position="362"/>
        <end position="384"/>
    </location>
</feature>
<dbReference type="OrthoDB" id="3285241at2"/>
<organism evidence="9 10">
    <name type="scientific">Nakamurella antarctica</name>
    <dbReference type="NCBI Taxonomy" id="1902245"/>
    <lineage>
        <taxon>Bacteria</taxon>
        <taxon>Bacillati</taxon>
        <taxon>Actinomycetota</taxon>
        <taxon>Actinomycetes</taxon>
        <taxon>Nakamurellales</taxon>
        <taxon>Nakamurellaceae</taxon>
        <taxon>Nakamurella</taxon>
    </lineage>
</organism>
<keyword evidence="2" id="KW-0813">Transport</keyword>
<dbReference type="InterPro" id="IPR036259">
    <property type="entry name" value="MFS_trans_sf"/>
</dbReference>
<dbReference type="InterPro" id="IPR020846">
    <property type="entry name" value="MFS_dom"/>
</dbReference>
<dbReference type="EMBL" id="CP034170">
    <property type="protein sequence ID" value="AZI57130.1"/>
    <property type="molecule type" value="Genomic_DNA"/>
</dbReference>
<dbReference type="PANTHER" id="PTHR23517">
    <property type="entry name" value="RESISTANCE PROTEIN MDTM, PUTATIVE-RELATED-RELATED"/>
    <property type="match status" value="1"/>
</dbReference>
<gene>
    <name evidence="9" type="ORF">EH165_02050</name>
</gene>
<feature type="transmembrane region" description="Helical" evidence="7">
    <location>
        <begin position="48"/>
        <end position="70"/>
    </location>
</feature>
<keyword evidence="6 7" id="KW-0472">Membrane</keyword>
<dbReference type="InterPro" id="IPR050171">
    <property type="entry name" value="MFS_Transporters"/>
</dbReference>
<dbReference type="CDD" id="cd17325">
    <property type="entry name" value="MFS_MdtG_SLC18_like"/>
    <property type="match status" value="1"/>
</dbReference>
<protein>
    <submittedName>
        <fullName evidence="9">MFS transporter</fullName>
    </submittedName>
</protein>
<dbReference type="GO" id="GO:0022857">
    <property type="term" value="F:transmembrane transporter activity"/>
    <property type="evidence" value="ECO:0007669"/>
    <property type="project" value="InterPro"/>
</dbReference>
<dbReference type="InterPro" id="IPR011701">
    <property type="entry name" value="MFS"/>
</dbReference>
<dbReference type="Gene3D" id="1.20.1250.20">
    <property type="entry name" value="MFS general substrate transporter like domains"/>
    <property type="match status" value="2"/>
</dbReference>
<dbReference type="GO" id="GO:0005886">
    <property type="term" value="C:plasma membrane"/>
    <property type="evidence" value="ECO:0007669"/>
    <property type="project" value="UniProtKB-SubCell"/>
</dbReference>
<evidence type="ECO:0000256" key="7">
    <source>
        <dbReference type="SAM" id="Phobius"/>
    </source>
</evidence>
<accession>A0A3G8ZIU3</accession>
<feature type="transmembrane region" description="Helical" evidence="7">
    <location>
        <begin position="140"/>
        <end position="159"/>
    </location>
</feature>
<keyword evidence="5 7" id="KW-1133">Transmembrane helix</keyword>
<evidence type="ECO:0000313" key="9">
    <source>
        <dbReference type="EMBL" id="AZI57130.1"/>
    </source>
</evidence>
<dbReference type="KEGG" id="nak:EH165_02050"/>
<evidence type="ECO:0000256" key="6">
    <source>
        <dbReference type="ARBA" id="ARBA00023136"/>
    </source>
</evidence>
<evidence type="ECO:0000256" key="4">
    <source>
        <dbReference type="ARBA" id="ARBA00022692"/>
    </source>
</evidence>
<keyword evidence="4 7" id="KW-0812">Transmembrane</keyword>
<evidence type="ECO:0000256" key="2">
    <source>
        <dbReference type="ARBA" id="ARBA00022448"/>
    </source>
</evidence>
<dbReference type="SUPFAM" id="SSF103473">
    <property type="entry name" value="MFS general substrate transporter"/>
    <property type="match status" value="1"/>
</dbReference>
<feature type="transmembrane region" description="Helical" evidence="7">
    <location>
        <begin position="77"/>
        <end position="95"/>
    </location>
</feature>
<evidence type="ECO:0000313" key="10">
    <source>
        <dbReference type="Proteomes" id="UP000268084"/>
    </source>
</evidence>
<reference evidence="9 10" key="2">
    <citation type="submission" date="2018-12" db="EMBL/GenBank/DDBJ databases">
        <title>Nakamurella antarcticus sp. nov., isolated from Antarctica South Shetland Islands soil.</title>
        <authorList>
            <person name="Peng F."/>
        </authorList>
    </citation>
    <scope>NUCLEOTIDE SEQUENCE [LARGE SCALE GENOMIC DNA]</scope>
    <source>
        <strain evidence="9 10">S14-144</strain>
    </source>
</reference>
<dbReference type="PANTHER" id="PTHR23517:SF3">
    <property type="entry name" value="INTEGRAL MEMBRANE TRANSPORT PROTEIN"/>
    <property type="match status" value="1"/>
</dbReference>
<reference evidence="9 10" key="1">
    <citation type="submission" date="2018-11" db="EMBL/GenBank/DDBJ databases">
        <authorList>
            <person name="Da X."/>
        </authorList>
    </citation>
    <scope>NUCLEOTIDE SEQUENCE [LARGE SCALE GENOMIC DNA]</scope>
    <source>
        <strain evidence="9 10">S14-144</strain>
    </source>
</reference>
<evidence type="ECO:0000256" key="3">
    <source>
        <dbReference type="ARBA" id="ARBA00022475"/>
    </source>
</evidence>
<sequence length="392" mass="39725">MNRSPEMSLWSIAASAFVPPTLFSIGQGAIAPVVVITAGQLGASPATAAMVVGLAGIGQVVADIPAGVLATRFGDRAAMLGAAILTSLALALCMWGPNLAVFAAAMFATGMGTAVWLLARQAYVTQVVPFHMRARAMSTMGGVYRIGLFIGPFLGSLVVHLTSLAGAYAVFLVCCVLAVAVLFSAKDLREDVPLPTASSTFALARAQAPVLRTLGVGVILVSAVRGARQVVLPLWGEHLGLTPAAIAVIFGISGAADMLLFYPAGKMMDRFGRSAAAIPSMTVVAISLALLPLTHSAFTLAAVGIVMGLGNGIGSGLIMTLGADFAPPGNQARFLGVWRLLGDFGNGVGPLALAGLTAAASLGFAITAFGGVGLAAAAVMGYWIPKKTPAHQ</sequence>
<feature type="transmembrane region" description="Helical" evidence="7">
    <location>
        <begin position="101"/>
        <end position="119"/>
    </location>
</feature>
<proteinExistence type="predicted"/>
<feature type="transmembrane region" description="Helical" evidence="7">
    <location>
        <begin position="165"/>
        <end position="185"/>
    </location>
</feature>
<feature type="transmembrane region" description="Helical" evidence="7">
    <location>
        <begin position="274"/>
        <end position="291"/>
    </location>
</feature>
<dbReference type="Proteomes" id="UP000268084">
    <property type="component" value="Chromosome"/>
</dbReference>
<dbReference type="PROSITE" id="PS50850">
    <property type="entry name" value="MFS"/>
    <property type="match status" value="1"/>
</dbReference>
<feature type="transmembrane region" description="Helical" evidence="7">
    <location>
        <begin position="297"/>
        <end position="322"/>
    </location>
</feature>
<name>A0A3G8ZIU3_9ACTN</name>
<feature type="transmembrane region" description="Helical" evidence="7">
    <location>
        <begin position="244"/>
        <end position="262"/>
    </location>
</feature>
<feature type="domain" description="Major facilitator superfamily (MFS) profile" evidence="8">
    <location>
        <begin position="12"/>
        <end position="388"/>
    </location>
</feature>
<dbReference type="Pfam" id="PF07690">
    <property type="entry name" value="MFS_1"/>
    <property type="match status" value="2"/>
</dbReference>
<evidence type="ECO:0000259" key="8">
    <source>
        <dbReference type="PROSITE" id="PS50850"/>
    </source>
</evidence>
<dbReference type="AlphaFoldDB" id="A0A3G8ZIU3"/>
<evidence type="ECO:0000256" key="5">
    <source>
        <dbReference type="ARBA" id="ARBA00022989"/>
    </source>
</evidence>
<keyword evidence="10" id="KW-1185">Reference proteome</keyword>
<evidence type="ECO:0000256" key="1">
    <source>
        <dbReference type="ARBA" id="ARBA00004651"/>
    </source>
</evidence>
<keyword evidence="3" id="KW-1003">Cell membrane</keyword>
<comment type="subcellular location">
    <subcellularLocation>
        <location evidence="1">Cell membrane</location>
        <topology evidence="1">Multi-pass membrane protein</topology>
    </subcellularLocation>
</comment>